<reference evidence="4" key="1">
    <citation type="submission" date="2016-10" db="EMBL/GenBank/DDBJ databases">
        <authorList>
            <person name="Varghese N."/>
            <person name="Submissions S."/>
        </authorList>
    </citation>
    <scope>NUCLEOTIDE SEQUENCE [LARGE SCALE GENOMIC DNA]</scope>
    <source>
        <strain evidence="4">CGMCC 4.7038</strain>
    </source>
</reference>
<evidence type="ECO:0000313" key="4">
    <source>
        <dbReference type="Proteomes" id="UP000198707"/>
    </source>
</evidence>
<accession>A0A1H7DVM9</accession>
<dbReference type="Proteomes" id="UP000198707">
    <property type="component" value="Unassembled WGS sequence"/>
</dbReference>
<feature type="domain" description="ORC1/DEAH AAA+ ATPase" evidence="2">
    <location>
        <begin position="112"/>
        <end position="204"/>
    </location>
</feature>
<name>A0A1H7DVM9_9ACTN</name>
<dbReference type="AlphaFoldDB" id="A0A1H7DVM9"/>
<feature type="region of interest" description="Disordered" evidence="1">
    <location>
        <begin position="1"/>
        <end position="41"/>
    </location>
</feature>
<dbReference type="InterPro" id="IPR027417">
    <property type="entry name" value="P-loop_NTPase"/>
</dbReference>
<evidence type="ECO:0000313" key="3">
    <source>
        <dbReference type="EMBL" id="SEK05829.1"/>
    </source>
</evidence>
<dbReference type="GO" id="GO:0016887">
    <property type="term" value="F:ATP hydrolysis activity"/>
    <property type="evidence" value="ECO:0007669"/>
    <property type="project" value="InterPro"/>
</dbReference>
<dbReference type="EMBL" id="FNYV01000019">
    <property type="protein sequence ID" value="SEK05829.1"/>
    <property type="molecule type" value="Genomic_DNA"/>
</dbReference>
<sequence length="1025" mass="110732">MSIQGHESERPSSSIEGSEEQSSRSAITQSARGVPPPMGGVRAVSADTIGGIVITGDYATVAPSSTGGDNSVSIRASLEGAGWRIPYEVGNVPYVAANVTPANVYHRLDSGNVCWISGPSGVGKSRLTVEFARQNAETYSFILWIDGTDENSFRLSLAQALEGRAAGRGSVIEELAARLTRTPARGLVVVDNMTAVTSDLLNVISANLGIHHLLVNTQAWSPGCLRLRPLGGDPDVLGWLSEVMDLTVDDAKMVIRFTGGLPIALLAVGQLVGDGMIDLEDYIEAEPLAIFADSNEYQASRAVAAVNVNLQRLLASREKARETLGVLAVCAAAPLPLDLLQSATGGRLPIKQAEQIASWTGGVFDRSSSTISTHSFIQETVRRLLRPEEVEHARSGLIRAIKESKSSDVGKVLPHAIALADSDALAAVARKAASLQMGQLARWLSSTALRMRLEQGSVDLWEGYISKLEHAKILLYVGHLSDARHVASETMRQLQMDGPALEPGREAHLRSGLLYVLGRAHPSSQLEARQQVLREAMFALHGACHWHLKVHAKSCKVTELYADEFSEMVRAVLVQTCYDYYGPLEVAAARGKHFLDPVKVVAEIRELLADPSFSQLARHADVVDRHLRNFGRICSQIDGHLRVQGSINELPLADMLRPLTLSKSGSGGGLAAGKDEATAAAEAASVLGAEMLADLSAPLNAPDSGATHLATLVEAVQRHLLEHSLKDPNFILPSRLNSFIIKASHSIFASIDPSEDEIALAIAVLGLCDCLRKLRRSHSMRAEDVTGTRDPVLFAALDCALVLRDMAGVVAVLEAIAEDVDNRDQVVKLFWWCQWSAARLQARTIDGRRPDSGADLAEALCITPTSTLHGLLEYRDIAVALSQAQDDQEPDEDYVSPPRVTRGDVLRAIRGIRANGPRPILAREILHSYGHSVGYGSPESMFAHRACVVLSLKYGPGADEFAFERHCLGHSYEAHGRYVEARNEYESALIMLQALWGDRHYLVPELRSHLAKLDDYVDGVGGGVS</sequence>
<dbReference type="Gene3D" id="3.40.50.300">
    <property type="entry name" value="P-loop containing nucleotide triphosphate hydrolases"/>
    <property type="match status" value="1"/>
</dbReference>
<proteinExistence type="predicted"/>
<protein>
    <recommendedName>
        <fullName evidence="2">ORC1/DEAH AAA+ ATPase domain-containing protein</fullName>
    </recommendedName>
</protein>
<gene>
    <name evidence="3" type="ORF">SAMN05443287_11943</name>
</gene>
<organism evidence="3 4">
    <name type="scientific">Micromonospora phaseoli</name>
    <dbReference type="NCBI Taxonomy" id="1144548"/>
    <lineage>
        <taxon>Bacteria</taxon>
        <taxon>Bacillati</taxon>
        <taxon>Actinomycetota</taxon>
        <taxon>Actinomycetes</taxon>
        <taxon>Micromonosporales</taxon>
        <taxon>Micromonosporaceae</taxon>
        <taxon>Micromonospora</taxon>
    </lineage>
</organism>
<evidence type="ECO:0000259" key="2">
    <source>
        <dbReference type="Pfam" id="PF13401"/>
    </source>
</evidence>
<dbReference type="InterPro" id="IPR049945">
    <property type="entry name" value="AAA_22"/>
</dbReference>
<dbReference type="Pfam" id="PF13401">
    <property type="entry name" value="AAA_22"/>
    <property type="match status" value="1"/>
</dbReference>
<dbReference type="STRING" id="1144548.SAMN05443287_11943"/>
<evidence type="ECO:0000256" key="1">
    <source>
        <dbReference type="SAM" id="MobiDB-lite"/>
    </source>
</evidence>
<keyword evidence="4" id="KW-1185">Reference proteome</keyword>
<dbReference type="SUPFAM" id="SSF52540">
    <property type="entry name" value="P-loop containing nucleoside triphosphate hydrolases"/>
    <property type="match status" value="1"/>
</dbReference>
<feature type="compositionally biased region" description="Basic and acidic residues" evidence="1">
    <location>
        <begin position="1"/>
        <end position="10"/>
    </location>
</feature>